<dbReference type="PROSITE" id="PS51729">
    <property type="entry name" value="GNAT_YJDJ"/>
    <property type="match status" value="1"/>
</dbReference>
<keyword evidence="3" id="KW-0012">Acyltransferase</keyword>
<keyword evidence="4" id="KW-1185">Reference proteome</keyword>
<dbReference type="Proteomes" id="UP001595909">
    <property type="component" value="Unassembled WGS sequence"/>
</dbReference>
<feature type="domain" description="N-acetyltransferase" evidence="2">
    <location>
        <begin position="10"/>
        <end position="101"/>
    </location>
</feature>
<evidence type="ECO:0000313" key="4">
    <source>
        <dbReference type="Proteomes" id="UP001595909"/>
    </source>
</evidence>
<keyword evidence="3" id="KW-0808">Transferase</keyword>
<protein>
    <submittedName>
        <fullName evidence="3">GNAT family N-acetyltransferase</fullName>
        <ecNumber evidence="3">2.3.1.-</ecNumber>
    </submittedName>
</protein>
<dbReference type="RefSeq" id="WP_337994183.1">
    <property type="nucleotide sequence ID" value="NZ_BAABHN010000068.1"/>
</dbReference>
<feature type="domain" description="N-acetyltransferase" evidence="1">
    <location>
        <begin position="1"/>
        <end position="118"/>
    </location>
</feature>
<dbReference type="Gene3D" id="3.40.630.30">
    <property type="match status" value="1"/>
</dbReference>
<accession>A0ABV9RQY5</accession>
<gene>
    <name evidence="3" type="ORF">ACFPEL_29790</name>
</gene>
<dbReference type="InterPro" id="IPR045057">
    <property type="entry name" value="Gcn5-rel_NAT"/>
</dbReference>
<dbReference type="InterPro" id="IPR016181">
    <property type="entry name" value="Acyl_CoA_acyltransferase"/>
</dbReference>
<organism evidence="3 4">
    <name type="scientific">Actinomycetospora chibensis</name>
    <dbReference type="NCBI Taxonomy" id="663606"/>
    <lineage>
        <taxon>Bacteria</taxon>
        <taxon>Bacillati</taxon>
        <taxon>Actinomycetota</taxon>
        <taxon>Actinomycetes</taxon>
        <taxon>Pseudonocardiales</taxon>
        <taxon>Pseudonocardiaceae</taxon>
        <taxon>Actinomycetospora</taxon>
    </lineage>
</organism>
<dbReference type="GO" id="GO:0016746">
    <property type="term" value="F:acyltransferase activity"/>
    <property type="evidence" value="ECO:0007669"/>
    <property type="project" value="UniProtKB-KW"/>
</dbReference>
<dbReference type="SUPFAM" id="SSF55729">
    <property type="entry name" value="Acyl-CoA N-acyltransferases (Nat)"/>
    <property type="match status" value="1"/>
</dbReference>
<comment type="caution">
    <text evidence="3">The sequence shown here is derived from an EMBL/GenBank/DDBJ whole genome shotgun (WGS) entry which is preliminary data.</text>
</comment>
<dbReference type="PANTHER" id="PTHR31435:SF10">
    <property type="entry name" value="BSR4717 PROTEIN"/>
    <property type="match status" value="1"/>
</dbReference>
<evidence type="ECO:0000259" key="2">
    <source>
        <dbReference type="PROSITE" id="PS51729"/>
    </source>
</evidence>
<evidence type="ECO:0000313" key="3">
    <source>
        <dbReference type="EMBL" id="MFC4836628.1"/>
    </source>
</evidence>
<dbReference type="PANTHER" id="PTHR31435">
    <property type="entry name" value="PROTEIN NATD1"/>
    <property type="match status" value="1"/>
</dbReference>
<evidence type="ECO:0000259" key="1">
    <source>
        <dbReference type="PROSITE" id="PS51186"/>
    </source>
</evidence>
<sequence length="118" mass="13015">MDDESDVRVDEDPDRGAFVLRVDGVEAGHVSVRRRRGHETPGAIVLIHTEVDEAYGGRGLAGRLVQAVFDAARAEGVAVVPRCPYARRWLRTHREYLADVPPDDRRSLGLDAPTEEAS</sequence>
<dbReference type="EC" id="2.3.1.-" evidence="3"/>
<dbReference type="InterPro" id="IPR031165">
    <property type="entry name" value="GNAT_YJDJ"/>
</dbReference>
<dbReference type="InterPro" id="IPR000182">
    <property type="entry name" value="GNAT_dom"/>
</dbReference>
<name>A0ABV9RQY5_9PSEU</name>
<dbReference type="Pfam" id="PF14542">
    <property type="entry name" value="Acetyltransf_CG"/>
    <property type="match status" value="1"/>
</dbReference>
<proteinExistence type="predicted"/>
<dbReference type="CDD" id="cd04301">
    <property type="entry name" value="NAT_SF"/>
    <property type="match status" value="1"/>
</dbReference>
<dbReference type="EMBL" id="JBHSIM010000068">
    <property type="protein sequence ID" value="MFC4836628.1"/>
    <property type="molecule type" value="Genomic_DNA"/>
</dbReference>
<reference evidence="4" key="1">
    <citation type="journal article" date="2019" name="Int. J. Syst. Evol. Microbiol.">
        <title>The Global Catalogue of Microorganisms (GCM) 10K type strain sequencing project: providing services to taxonomists for standard genome sequencing and annotation.</title>
        <authorList>
            <consortium name="The Broad Institute Genomics Platform"/>
            <consortium name="The Broad Institute Genome Sequencing Center for Infectious Disease"/>
            <person name="Wu L."/>
            <person name="Ma J."/>
        </authorList>
    </citation>
    <scope>NUCLEOTIDE SEQUENCE [LARGE SCALE GENOMIC DNA]</scope>
    <source>
        <strain evidence="4">CCUG 50347</strain>
    </source>
</reference>
<dbReference type="PROSITE" id="PS51186">
    <property type="entry name" value="GNAT"/>
    <property type="match status" value="1"/>
</dbReference>